<dbReference type="Pfam" id="PF07726">
    <property type="entry name" value="AAA_3"/>
    <property type="match status" value="1"/>
</dbReference>
<reference evidence="3 6" key="3">
    <citation type="submission" date="2018-07" db="EMBL/GenBank/DDBJ databases">
        <title>Genome sequence of extremly halophilic archaeon Halopelagius longus strain BC12-B1.</title>
        <authorList>
            <person name="Zhang X."/>
        </authorList>
    </citation>
    <scope>NUCLEOTIDE SEQUENCE [LARGE SCALE GENOMIC DNA]</scope>
    <source>
        <strain evidence="3 6">BC12-B1</strain>
    </source>
</reference>
<reference evidence="5" key="1">
    <citation type="submission" date="2016-10" db="EMBL/GenBank/DDBJ databases">
        <authorList>
            <person name="Varghese N."/>
            <person name="Submissions S."/>
        </authorList>
    </citation>
    <scope>NUCLEOTIDE SEQUENCE [LARGE SCALE GENOMIC DNA]</scope>
    <source>
        <strain evidence="5">CGMCC 1.12397</strain>
    </source>
</reference>
<evidence type="ECO:0000313" key="4">
    <source>
        <dbReference type="EMBL" id="SDR13657.1"/>
    </source>
</evidence>
<name>A0A1H1GKJ2_9EURY</name>
<dbReference type="InterPro" id="IPR027417">
    <property type="entry name" value="P-loop_NTPase"/>
</dbReference>
<evidence type="ECO:0000259" key="2">
    <source>
        <dbReference type="Pfam" id="PF17863"/>
    </source>
</evidence>
<reference evidence="4" key="2">
    <citation type="submission" date="2016-10" db="EMBL/GenBank/DDBJ databases">
        <authorList>
            <person name="de Groot N.N."/>
        </authorList>
    </citation>
    <scope>NUCLEOTIDE SEQUENCE [LARGE SCALE GENOMIC DNA]</scope>
    <source>
        <strain evidence="4">CGMCC 1.12397</strain>
    </source>
</reference>
<dbReference type="InterPro" id="IPR050764">
    <property type="entry name" value="CbbQ/NirQ/NorQ/GpvN"/>
</dbReference>
<gene>
    <name evidence="3" type="ORF">DWB78_18120</name>
    <name evidence="4" type="ORF">SAMN05216278_3730</name>
</gene>
<dbReference type="Pfam" id="PF17863">
    <property type="entry name" value="AAA_lid_2"/>
    <property type="match status" value="1"/>
</dbReference>
<evidence type="ECO:0000313" key="3">
    <source>
        <dbReference type="EMBL" id="RDI69687.1"/>
    </source>
</evidence>
<dbReference type="EMBL" id="FNKQ01000006">
    <property type="protein sequence ID" value="SDR13657.1"/>
    <property type="molecule type" value="Genomic_DNA"/>
</dbReference>
<dbReference type="EMBL" id="QQST01000004">
    <property type="protein sequence ID" value="RDI69687.1"/>
    <property type="molecule type" value="Genomic_DNA"/>
</dbReference>
<dbReference type="CDD" id="cd00009">
    <property type="entry name" value="AAA"/>
    <property type="match status" value="1"/>
</dbReference>
<dbReference type="InterPro" id="IPR011703">
    <property type="entry name" value="ATPase_AAA-3"/>
</dbReference>
<feature type="domain" description="ATPase AAA-3" evidence="1">
    <location>
        <begin position="38"/>
        <end position="167"/>
    </location>
</feature>
<proteinExistence type="predicted"/>
<dbReference type="GO" id="GO:0016887">
    <property type="term" value="F:ATP hydrolysis activity"/>
    <property type="evidence" value="ECO:0007669"/>
    <property type="project" value="InterPro"/>
</dbReference>
<dbReference type="Gene3D" id="1.10.8.80">
    <property type="entry name" value="Magnesium chelatase subunit I, C-Terminal domain"/>
    <property type="match status" value="1"/>
</dbReference>
<evidence type="ECO:0000313" key="6">
    <source>
        <dbReference type="Proteomes" id="UP000255421"/>
    </source>
</evidence>
<evidence type="ECO:0000259" key="1">
    <source>
        <dbReference type="Pfam" id="PF07726"/>
    </source>
</evidence>
<protein>
    <submittedName>
        <fullName evidence="3">MoxR family ATPase</fullName>
    </submittedName>
    <submittedName>
        <fullName evidence="4">MoxR-like ATPase</fullName>
    </submittedName>
</protein>
<dbReference type="PIRSF" id="PIRSF002849">
    <property type="entry name" value="AAA_ATPase_chaperone_MoxR_prd"/>
    <property type="match status" value="1"/>
</dbReference>
<keyword evidence="6" id="KW-1185">Reference proteome</keyword>
<evidence type="ECO:0000313" key="5">
    <source>
        <dbReference type="Proteomes" id="UP000199289"/>
    </source>
</evidence>
<dbReference type="Proteomes" id="UP000199289">
    <property type="component" value="Unassembled WGS sequence"/>
</dbReference>
<dbReference type="Gene3D" id="3.40.50.300">
    <property type="entry name" value="P-loop containing nucleotide triphosphate hydrolases"/>
    <property type="match status" value="1"/>
</dbReference>
<accession>A0A1H1GKJ2</accession>
<dbReference type="RefSeq" id="WP_092539212.1">
    <property type="nucleotide sequence ID" value="NZ_FNKQ01000006.1"/>
</dbReference>
<dbReference type="GO" id="GO:0005524">
    <property type="term" value="F:ATP binding"/>
    <property type="evidence" value="ECO:0007669"/>
    <property type="project" value="InterPro"/>
</dbReference>
<dbReference type="PANTHER" id="PTHR42759">
    <property type="entry name" value="MOXR FAMILY PROTEIN"/>
    <property type="match status" value="1"/>
</dbReference>
<dbReference type="AlphaFoldDB" id="A0A1H1GKJ2"/>
<feature type="domain" description="ChlI/MoxR AAA lid" evidence="2">
    <location>
        <begin position="233"/>
        <end position="300"/>
    </location>
</feature>
<dbReference type="Proteomes" id="UP000255421">
    <property type="component" value="Unassembled WGS sequence"/>
</dbReference>
<dbReference type="SUPFAM" id="SSF52540">
    <property type="entry name" value="P-loop containing nucleoside triphosphate hydrolases"/>
    <property type="match status" value="1"/>
</dbReference>
<dbReference type="InterPro" id="IPR041628">
    <property type="entry name" value="ChlI/MoxR_AAA_lid"/>
</dbReference>
<sequence>MSDPAELYDSIREEVSTVLIGNERILEGLTVSLLTRGHLLLEGVPGIGKTMTANLFARATGLDYNRIQFTPDILPADITGTEIYREQTAEFEVRRGPVFSNLVVADEINRATPKAQSALLESMQERQVTIGGETFSLPNPFMVVATQNPIEMDGTFELPEAQRDRFQLKYTMEHLEWDDEREFIDRFHANPELGAGDVQRVVSVDDLLAAQSAVESVHVAEPVREFLLEVVTATRESEEILHGASTRATLSLLNATKAYAAIHGRNYVIPDDVLTMVKPAFVHRIILTTDAELNERDPADVLGTVVESVDPPEVSIGVPEEQ</sequence>
<dbReference type="OrthoDB" id="24581at2157"/>
<dbReference type="PANTHER" id="PTHR42759:SF1">
    <property type="entry name" value="MAGNESIUM-CHELATASE SUBUNIT CHLD"/>
    <property type="match status" value="1"/>
</dbReference>
<organism evidence="4 5">
    <name type="scientific">Halopelagius longus</name>
    <dbReference type="NCBI Taxonomy" id="1236180"/>
    <lineage>
        <taxon>Archaea</taxon>
        <taxon>Methanobacteriati</taxon>
        <taxon>Methanobacteriota</taxon>
        <taxon>Stenosarchaea group</taxon>
        <taxon>Halobacteria</taxon>
        <taxon>Halobacteriales</taxon>
        <taxon>Haloferacaceae</taxon>
    </lineage>
</organism>